<protein>
    <submittedName>
        <fullName evidence="1">Uncharacterized protein</fullName>
    </submittedName>
</protein>
<reference evidence="1 2" key="1">
    <citation type="journal article" date="2002" name="Genome Res.">
        <title>The genome of Methanosarcina acetivorans reveals extensive metabolic and physiological diversity.</title>
        <authorList>
            <person name="Galagan J.E."/>
            <person name="Nusbaum C."/>
            <person name="Roy A."/>
            <person name="Endrizzi M.G."/>
            <person name="Macdonald P."/>
            <person name="FitzHugh W."/>
            <person name="Calvo S."/>
            <person name="Engels R."/>
            <person name="Smirnov S."/>
            <person name="Atnoor D."/>
            <person name="Brown A."/>
            <person name="Allen N."/>
            <person name="Naylor J."/>
            <person name="Stange-Thomann N."/>
            <person name="DeArellano K."/>
            <person name="Johnson R."/>
            <person name="Linton L."/>
            <person name="McEwan P."/>
            <person name="McKernan K."/>
            <person name="Talamas J."/>
            <person name="Tirrell A."/>
            <person name="Ye W."/>
            <person name="Zimmer A."/>
            <person name="Barber R.D."/>
            <person name="Cann I."/>
            <person name="Graham D.E."/>
            <person name="Grahame D.A."/>
            <person name="Guss A."/>
            <person name="Hedderich R."/>
            <person name="Ingram-Smith C."/>
            <person name="Kuettner C.H."/>
            <person name="Krzycki J.A."/>
            <person name="Leigh J.A."/>
            <person name="Li W."/>
            <person name="Liu J."/>
            <person name="Mukhopadhyay B."/>
            <person name="Reeve J.N."/>
            <person name="Smith K."/>
            <person name="Springer T.A."/>
            <person name="Umayam L.A."/>
            <person name="White O."/>
            <person name="White R.H."/>
            <person name="de Macario E.C."/>
            <person name="Ferry J.G."/>
            <person name="Jarrell K.F."/>
            <person name="Jing H."/>
            <person name="Macario A.J.L."/>
            <person name="Paulsen I."/>
            <person name="Pritchett M."/>
            <person name="Sowers K.R."/>
            <person name="Swanson R.V."/>
            <person name="Zinder S.H."/>
            <person name="Lander E."/>
            <person name="Metcalf W.W."/>
            <person name="Birren B."/>
        </authorList>
    </citation>
    <scope>NUCLEOTIDE SEQUENCE [LARGE SCALE GENOMIC DNA]</scope>
    <source>
        <strain evidence="2">ATCC 35395 / DSM 2834 / JCM 12185 / C2A</strain>
    </source>
</reference>
<dbReference type="EMBL" id="AE010299">
    <property type="protein sequence ID" value="AAM07848.1"/>
    <property type="molecule type" value="Genomic_DNA"/>
</dbReference>
<dbReference type="Proteomes" id="UP000002487">
    <property type="component" value="Chromosome"/>
</dbReference>
<dbReference type="AlphaFoldDB" id="Q8THK6"/>
<evidence type="ECO:0000313" key="1">
    <source>
        <dbReference type="EMBL" id="AAM07848.1"/>
    </source>
</evidence>
<name>Q8THK6_METAC</name>
<organism evidence="1 2">
    <name type="scientific">Methanosarcina acetivorans (strain ATCC 35395 / DSM 2834 / JCM 12185 / C2A)</name>
    <dbReference type="NCBI Taxonomy" id="188937"/>
    <lineage>
        <taxon>Archaea</taxon>
        <taxon>Methanobacteriati</taxon>
        <taxon>Methanobacteriota</taxon>
        <taxon>Stenosarchaea group</taxon>
        <taxon>Methanomicrobia</taxon>
        <taxon>Methanosarcinales</taxon>
        <taxon>Methanosarcinaceae</taxon>
        <taxon>Methanosarcina</taxon>
    </lineage>
</organism>
<sequence>MIAFNLIEKSIMSREYLVFKTGELWNCSPEGNGKDCRSGDSFIPNVAELFPGHEECSHPPFPSPGYHST</sequence>
<dbReference type="KEGG" id="mac:MA_4508"/>
<dbReference type="HOGENOM" id="CLU_2766016_0_0_2"/>
<dbReference type="InParanoid" id="Q8THK6"/>
<gene>
    <name evidence="1" type="ordered locus">MA_4508</name>
</gene>
<accession>Q8THK6</accession>
<evidence type="ECO:0000313" key="2">
    <source>
        <dbReference type="Proteomes" id="UP000002487"/>
    </source>
</evidence>
<dbReference type="EnsemblBacteria" id="AAM07848">
    <property type="protein sequence ID" value="AAM07848"/>
    <property type="gene ID" value="MA_4508"/>
</dbReference>
<proteinExistence type="predicted"/>
<keyword evidence="2" id="KW-1185">Reference proteome</keyword>